<dbReference type="SUPFAM" id="SSF81383">
    <property type="entry name" value="F-box domain"/>
    <property type="match status" value="1"/>
</dbReference>
<feature type="region of interest" description="Disordered" evidence="1">
    <location>
        <begin position="408"/>
        <end position="438"/>
    </location>
</feature>
<dbReference type="InterPro" id="IPR036047">
    <property type="entry name" value="F-box-like_dom_sf"/>
</dbReference>
<evidence type="ECO:0000259" key="2">
    <source>
        <dbReference type="Pfam" id="PF00646"/>
    </source>
</evidence>
<accession>A0AAD8SPG7</accession>
<proteinExistence type="predicted"/>
<dbReference type="PANTHER" id="PTHR31639:SF316">
    <property type="entry name" value="OS08G0460800 PROTEIN"/>
    <property type="match status" value="1"/>
</dbReference>
<evidence type="ECO:0000313" key="5">
    <source>
        <dbReference type="Proteomes" id="UP001231189"/>
    </source>
</evidence>
<feature type="compositionally biased region" description="Basic residues" evidence="1">
    <location>
        <begin position="410"/>
        <end position="423"/>
    </location>
</feature>
<organism evidence="4 5">
    <name type="scientific">Lolium multiflorum</name>
    <name type="common">Italian ryegrass</name>
    <name type="synonym">Lolium perenne subsp. multiflorum</name>
    <dbReference type="NCBI Taxonomy" id="4521"/>
    <lineage>
        <taxon>Eukaryota</taxon>
        <taxon>Viridiplantae</taxon>
        <taxon>Streptophyta</taxon>
        <taxon>Embryophyta</taxon>
        <taxon>Tracheophyta</taxon>
        <taxon>Spermatophyta</taxon>
        <taxon>Magnoliopsida</taxon>
        <taxon>Liliopsida</taxon>
        <taxon>Poales</taxon>
        <taxon>Poaceae</taxon>
        <taxon>BOP clade</taxon>
        <taxon>Pooideae</taxon>
        <taxon>Poodae</taxon>
        <taxon>Poeae</taxon>
        <taxon>Poeae Chloroplast Group 2 (Poeae type)</taxon>
        <taxon>Loliodinae</taxon>
        <taxon>Loliinae</taxon>
        <taxon>Lolium</taxon>
    </lineage>
</organism>
<evidence type="ECO:0000256" key="1">
    <source>
        <dbReference type="SAM" id="MobiDB-lite"/>
    </source>
</evidence>
<sequence length="461" mass="51765">MPPRGSTKRRRGRATEAAAAAVADALLSLPPEILDDILIRVGIRDAVRTSVLSRAWRRRWEELSSLDLCFPLPGDDEGARKGLEAVDGVLLRCPGRVQRFCADLDNTYAGRIHDWLRVISRRGVEILSLSFGDGFPALPSSVFSCGRITSLSLCGCSIPPLPAGFVAFPELRILILMNVRLHDSGEYQLEQIIDMASPINFNQFLEKEKLKSNGSNFTDWFRHVRIFLNGGNLQYVLDAPLGDPPAETETDEVKNVYATRKTRYSQVQCAILCSLESDLQKRFEHHDPHELMKELKTIFETHAAVECYEASKHFFSCMMEEGSSISEHMLVMTGHAKKLSDLGIVIPNRLGINRVLQSLPPSYKNFVMNYNMQNMNKEFPELFGMLKAAEIEIKKEHQVLMVNKTTSFKKQGKSKGKFKKGGKKAATPPMKPKSGPKPDAECYYCKERDTGSVIAPSIWRI</sequence>
<feature type="domain" description="F-box" evidence="2">
    <location>
        <begin position="26"/>
        <end position="63"/>
    </location>
</feature>
<evidence type="ECO:0000259" key="3">
    <source>
        <dbReference type="Pfam" id="PF24758"/>
    </source>
</evidence>
<protein>
    <recommendedName>
        <fullName evidence="6">F-box domain-containing protein</fullName>
    </recommendedName>
</protein>
<dbReference type="InterPro" id="IPR055411">
    <property type="entry name" value="LRR_FXL15/At3g58940/PEG3-like"/>
</dbReference>
<dbReference type="AlphaFoldDB" id="A0AAD8SPG7"/>
<dbReference type="Pfam" id="PF24758">
    <property type="entry name" value="LRR_At5g56370"/>
    <property type="match status" value="1"/>
</dbReference>
<feature type="domain" description="F-box/LRR-repeat protein 15/At3g58940/PEG3-like LRR" evidence="3">
    <location>
        <begin position="113"/>
        <end position="184"/>
    </location>
</feature>
<dbReference type="SUPFAM" id="SSF52047">
    <property type="entry name" value="RNI-like"/>
    <property type="match status" value="1"/>
</dbReference>
<evidence type="ECO:0000313" key="4">
    <source>
        <dbReference type="EMBL" id="KAK1661580.1"/>
    </source>
</evidence>
<keyword evidence="5" id="KW-1185">Reference proteome</keyword>
<dbReference type="Pfam" id="PF00646">
    <property type="entry name" value="F-box"/>
    <property type="match status" value="1"/>
</dbReference>
<comment type="caution">
    <text evidence="4">The sequence shown here is derived from an EMBL/GenBank/DDBJ whole genome shotgun (WGS) entry which is preliminary data.</text>
</comment>
<dbReference type="PANTHER" id="PTHR31639">
    <property type="entry name" value="F-BOX PROTEIN-LIKE"/>
    <property type="match status" value="1"/>
</dbReference>
<gene>
    <name evidence="4" type="ORF">QYE76_049739</name>
</gene>
<dbReference type="Proteomes" id="UP001231189">
    <property type="component" value="Unassembled WGS sequence"/>
</dbReference>
<evidence type="ECO:0008006" key="6">
    <source>
        <dbReference type="Google" id="ProtNLM"/>
    </source>
</evidence>
<dbReference type="EMBL" id="JAUUTY010000003">
    <property type="protein sequence ID" value="KAK1661580.1"/>
    <property type="molecule type" value="Genomic_DNA"/>
</dbReference>
<name>A0AAD8SPG7_LOLMU</name>
<reference evidence="4" key="1">
    <citation type="submission" date="2023-07" db="EMBL/GenBank/DDBJ databases">
        <title>A chromosome-level genome assembly of Lolium multiflorum.</title>
        <authorList>
            <person name="Chen Y."/>
            <person name="Copetti D."/>
            <person name="Kolliker R."/>
            <person name="Studer B."/>
        </authorList>
    </citation>
    <scope>NUCLEOTIDE SEQUENCE</scope>
    <source>
        <strain evidence="4">02402/16</strain>
        <tissue evidence="4">Leaf</tissue>
    </source>
</reference>
<dbReference type="Pfam" id="PF14223">
    <property type="entry name" value="Retrotran_gag_2"/>
    <property type="match status" value="1"/>
</dbReference>
<dbReference type="InterPro" id="IPR001810">
    <property type="entry name" value="F-box_dom"/>
</dbReference>